<feature type="transmembrane region" description="Helical" evidence="6">
    <location>
        <begin position="28"/>
        <end position="48"/>
    </location>
</feature>
<dbReference type="PROSITE" id="PS50262">
    <property type="entry name" value="G_PROTEIN_RECEP_F1_2"/>
    <property type="match status" value="1"/>
</dbReference>
<evidence type="ECO:0000256" key="5">
    <source>
        <dbReference type="RuleBase" id="RU000688"/>
    </source>
</evidence>
<evidence type="ECO:0000313" key="9">
    <source>
        <dbReference type="RefSeq" id="XP_006821510.1"/>
    </source>
</evidence>
<comment type="subcellular location">
    <subcellularLocation>
        <location evidence="1">Membrane</location>
    </subcellularLocation>
</comment>
<dbReference type="GeneID" id="102803544"/>
<organism evidence="8 9">
    <name type="scientific">Saccoglossus kowalevskii</name>
    <name type="common">Acorn worm</name>
    <dbReference type="NCBI Taxonomy" id="10224"/>
    <lineage>
        <taxon>Eukaryota</taxon>
        <taxon>Metazoa</taxon>
        <taxon>Hemichordata</taxon>
        <taxon>Enteropneusta</taxon>
        <taxon>Harrimaniidae</taxon>
        <taxon>Saccoglossus</taxon>
    </lineage>
</organism>
<feature type="transmembrane region" description="Helical" evidence="6">
    <location>
        <begin position="144"/>
        <end position="165"/>
    </location>
</feature>
<evidence type="ECO:0000256" key="6">
    <source>
        <dbReference type="SAM" id="Phobius"/>
    </source>
</evidence>
<feature type="domain" description="G-protein coupled receptors family 1 profile" evidence="7">
    <location>
        <begin position="40"/>
        <end position="302"/>
    </location>
</feature>
<feature type="transmembrane region" description="Helical" evidence="6">
    <location>
        <begin position="101"/>
        <end position="123"/>
    </location>
</feature>
<name>A0ABM0MNB9_SACKO</name>
<evidence type="ECO:0000313" key="8">
    <source>
        <dbReference type="Proteomes" id="UP000694865"/>
    </source>
</evidence>
<gene>
    <name evidence="9" type="primary">LOC102803544</name>
</gene>
<keyword evidence="8" id="KW-1185">Reference proteome</keyword>
<dbReference type="Proteomes" id="UP000694865">
    <property type="component" value="Unplaced"/>
</dbReference>
<keyword evidence="5" id="KW-0297">G-protein coupled receptor</keyword>
<dbReference type="PANTHER" id="PTHR45698:SF1">
    <property type="entry name" value="TRACE AMINE-ASSOCIATED RECEPTOR 13C-LIKE"/>
    <property type="match status" value="1"/>
</dbReference>
<dbReference type="PRINTS" id="PR00237">
    <property type="entry name" value="GPCRRHODOPSN"/>
</dbReference>
<dbReference type="Pfam" id="PF00001">
    <property type="entry name" value="7tm_1"/>
    <property type="match status" value="1"/>
</dbReference>
<evidence type="ECO:0000256" key="4">
    <source>
        <dbReference type="ARBA" id="ARBA00023136"/>
    </source>
</evidence>
<dbReference type="CDD" id="cd00637">
    <property type="entry name" value="7tm_classA_rhodopsin-like"/>
    <property type="match status" value="1"/>
</dbReference>
<reference evidence="9" key="1">
    <citation type="submission" date="2025-08" db="UniProtKB">
        <authorList>
            <consortium name="RefSeq"/>
        </authorList>
    </citation>
    <scope>IDENTIFICATION</scope>
    <source>
        <tissue evidence="9">Testes</tissue>
    </source>
</reference>
<feature type="transmembrane region" description="Helical" evidence="6">
    <location>
        <begin position="250"/>
        <end position="271"/>
    </location>
</feature>
<dbReference type="PROSITE" id="PS00237">
    <property type="entry name" value="G_PROTEIN_RECEP_F1_1"/>
    <property type="match status" value="1"/>
</dbReference>
<dbReference type="InterPro" id="IPR017452">
    <property type="entry name" value="GPCR_Rhodpsn_7TM"/>
</dbReference>
<dbReference type="SMART" id="SM01381">
    <property type="entry name" value="7TM_GPCR_Srsx"/>
    <property type="match status" value="1"/>
</dbReference>
<feature type="transmembrane region" description="Helical" evidence="6">
    <location>
        <begin position="60"/>
        <end position="81"/>
    </location>
</feature>
<dbReference type="RefSeq" id="XP_006821510.1">
    <property type="nucleotide sequence ID" value="XM_006821447.1"/>
</dbReference>
<dbReference type="SUPFAM" id="SSF81321">
    <property type="entry name" value="Family A G protein-coupled receptor-like"/>
    <property type="match status" value="1"/>
</dbReference>
<dbReference type="PANTHER" id="PTHR45698">
    <property type="entry name" value="TRACE AMINE-ASSOCIATED RECEPTOR 19N-RELATED"/>
    <property type="match status" value="1"/>
</dbReference>
<evidence type="ECO:0000256" key="3">
    <source>
        <dbReference type="ARBA" id="ARBA00022989"/>
    </source>
</evidence>
<evidence type="ECO:0000256" key="1">
    <source>
        <dbReference type="ARBA" id="ARBA00004370"/>
    </source>
</evidence>
<accession>A0ABM0MNB9</accession>
<dbReference type="Gene3D" id="1.20.1070.10">
    <property type="entry name" value="Rhodopsin 7-helix transmembrane proteins"/>
    <property type="match status" value="1"/>
</dbReference>
<feature type="transmembrane region" description="Helical" evidence="6">
    <location>
        <begin position="283"/>
        <end position="302"/>
    </location>
</feature>
<keyword evidence="5" id="KW-0675">Receptor</keyword>
<feature type="transmembrane region" description="Helical" evidence="6">
    <location>
        <begin position="185"/>
        <end position="207"/>
    </location>
</feature>
<comment type="similarity">
    <text evidence="5">Belongs to the G-protein coupled receptor 1 family.</text>
</comment>
<keyword evidence="5" id="KW-0807">Transducer</keyword>
<dbReference type="InterPro" id="IPR000276">
    <property type="entry name" value="GPCR_Rhodpsn"/>
</dbReference>
<keyword evidence="2 5" id="KW-0812">Transmembrane</keyword>
<keyword evidence="4 6" id="KW-0472">Membrane</keyword>
<evidence type="ECO:0000259" key="7">
    <source>
        <dbReference type="PROSITE" id="PS50262"/>
    </source>
</evidence>
<keyword evidence="3 6" id="KW-1133">Transmembrane helix</keyword>
<protein>
    <submittedName>
        <fullName evidence="9">Substance-K receptor-like</fullName>
    </submittedName>
</protein>
<evidence type="ECO:0000256" key="2">
    <source>
        <dbReference type="ARBA" id="ARBA00022692"/>
    </source>
</evidence>
<proteinExistence type="inferred from homology"/>
<sequence length="335" mass="39022">MDYNDSWTSYSYEYDFWTWKDAPVYLTVIYYFVAITSVVGNVLVLIIFSRIKRLRTLTNYFLLHQSLVDLLSTLAFSFQYLSPKFYIDPTSISAILFCRLYWSEFFIWTPVTVSSFNLVALSLERFFGIVHPVVHRNKFSRGKLWMVFLAEWLIAAIYMSYWIVLSVQEDDYCITSMENPVTSRVMLFFDTMVQTIVPLGVMAFAYIKIWIALKAKVSPDDPLNTISSHPHDANRTAKWDKARKNVVKTLCIVFITFLVCWFPMTVYNILYTCGMPLTFGDNFYLVAVVFSLCNMCVNPIIYSIQYKQFKKGITRLFCKKKNEGEITIGDPTQTS</sequence>